<feature type="transmembrane region" description="Helical" evidence="1">
    <location>
        <begin position="18"/>
        <end position="36"/>
    </location>
</feature>
<evidence type="ECO:0000313" key="2">
    <source>
        <dbReference type="EMBL" id="KPQ44415.1"/>
    </source>
</evidence>
<keyword evidence="1" id="KW-0812">Transmembrane</keyword>
<organism evidence="2 3">
    <name type="scientific">Candidatus Methanoperedens nitratireducens</name>
    <dbReference type="NCBI Taxonomy" id="1392998"/>
    <lineage>
        <taxon>Archaea</taxon>
        <taxon>Methanobacteriati</taxon>
        <taxon>Methanobacteriota</taxon>
        <taxon>Stenosarchaea group</taxon>
        <taxon>Methanomicrobia</taxon>
        <taxon>Methanosarcinales</taxon>
        <taxon>ANME-2 cluster</taxon>
        <taxon>Candidatus Methanoperedentaceae</taxon>
        <taxon>Candidatus Methanoperedens</taxon>
    </lineage>
</organism>
<sequence>MTYKKSIFKDLFEKRRSLAVKIGLTGIIFLLFSLLAKELIPVSQPTGILHILNVIIELFGKVGEAFILSGFVVFVLEEHPLTMMVKDVSKSIIDEIIDRHFTRNELIGFILKGTRNLNKYEQVDDEIYSLYEKHGLLELSEEPRTSNLSIIFKKEGEVEGENDKIILSRIYDYMVKNEAKEGSASKLINRDGLVAFFDFAVQGLTTGEEGEEEILKNIHKYQDISFKFSTSFEISGYMCNKNLTPLEPVYIRRDDFDLENCRPHNSKNEMEIKPRLFVVYDIISQSDGNKIMKLNAYFNIEIPPKEFIELFFEVKGIVPVFDLWTYEFISYTKGATFELQLGDDFETKIEEVLIGVPNPPIKSNSKLKYNGWIMPHSSISGTWRRKLDC</sequence>
<dbReference type="EMBL" id="LKCM01000095">
    <property type="protein sequence ID" value="KPQ44415.1"/>
    <property type="molecule type" value="Genomic_DNA"/>
</dbReference>
<proteinExistence type="predicted"/>
<keyword evidence="1" id="KW-0472">Membrane</keyword>
<evidence type="ECO:0000313" key="3">
    <source>
        <dbReference type="Proteomes" id="UP000050360"/>
    </source>
</evidence>
<reference evidence="2 3" key="1">
    <citation type="submission" date="2015-09" db="EMBL/GenBank/DDBJ databases">
        <title>A metagenomics-based metabolic model of nitrate-dependent anaerobic oxidation of methane by Methanoperedens-like archaea.</title>
        <authorList>
            <person name="Arshad A."/>
            <person name="Speth D.R."/>
            <person name="De Graaf R.M."/>
            <person name="Op Den Camp H.J."/>
            <person name="Jetten M.S."/>
            <person name="Welte C.U."/>
        </authorList>
    </citation>
    <scope>NUCLEOTIDE SEQUENCE [LARGE SCALE GENOMIC DNA]</scope>
</reference>
<evidence type="ECO:0000256" key="1">
    <source>
        <dbReference type="SAM" id="Phobius"/>
    </source>
</evidence>
<dbReference type="Proteomes" id="UP000050360">
    <property type="component" value="Unassembled WGS sequence"/>
</dbReference>
<keyword evidence="1" id="KW-1133">Transmembrane helix</keyword>
<name>A0A0P8E277_9EURY</name>
<dbReference type="AlphaFoldDB" id="A0A0P8E277"/>
<accession>A0A0P8E277</accession>
<gene>
    <name evidence="2" type="ORF">MPEBLZ_01048</name>
</gene>
<comment type="caution">
    <text evidence="2">The sequence shown here is derived from an EMBL/GenBank/DDBJ whole genome shotgun (WGS) entry which is preliminary data.</text>
</comment>
<protein>
    <submittedName>
        <fullName evidence="2">Uncharacterized protein</fullName>
    </submittedName>
</protein>